<keyword evidence="1" id="KW-0472">Membrane</keyword>
<evidence type="ECO:0000256" key="1">
    <source>
        <dbReference type="SAM" id="Phobius"/>
    </source>
</evidence>
<keyword evidence="1" id="KW-0812">Transmembrane</keyword>
<name>X1GWG4_9ZZZZ</name>
<gene>
    <name evidence="2" type="ORF">S03H2_51804</name>
</gene>
<dbReference type="AlphaFoldDB" id="X1GWG4"/>
<proteinExistence type="predicted"/>
<keyword evidence="1" id="KW-1133">Transmembrane helix</keyword>
<reference evidence="2" key="1">
    <citation type="journal article" date="2014" name="Front. Microbiol.">
        <title>High frequency of phylogenetically diverse reductive dehalogenase-homologous genes in deep subseafloor sedimentary metagenomes.</title>
        <authorList>
            <person name="Kawai M."/>
            <person name="Futagami T."/>
            <person name="Toyoda A."/>
            <person name="Takaki Y."/>
            <person name="Nishi S."/>
            <person name="Hori S."/>
            <person name="Arai W."/>
            <person name="Tsubouchi T."/>
            <person name="Morono Y."/>
            <person name="Uchiyama I."/>
            <person name="Ito T."/>
            <person name="Fujiyama A."/>
            <person name="Inagaki F."/>
            <person name="Takami H."/>
        </authorList>
    </citation>
    <scope>NUCLEOTIDE SEQUENCE</scope>
    <source>
        <strain evidence="2">Expedition CK06-06</strain>
    </source>
</reference>
<protein>
    <submittedName>
        <fullName evidence="2">Uncharacterized protein</fullName>
    </submittedName>
</protein>
<sequence length="72" mass="8241">KNSREPINKQIALLISVSYFGYFVYGMTTGGELSHIIRYYPVAIMNSFTIILFTLFAVTSSIFVKERKKLNV</sequence>
<evidence type="ECO:0000313" key="2">
    <source>
        <dbReference type="EMBL" id="GAH62276.1"/>
    </source>
</evidence>
<organism evidence="2">
    <name type="scientific">marine sediment metagenome</name>
    <dbReference type="NCBI Taxonomy" id="412755"/>
    <lineage>
        <taxon>unclassified sequences</taxon>
        <taxon>metagenomes</taxon>
        <taxon>ecological metagenomes</taxon>
    </lineage>
</organism>
<comment type="caution">
    <text evidence="2">The sequence shown here is derived from an EMBL/GenBank/DDBJ whole genome shotgun (WGS) entry which is preliminary data.</text>
</comment>
<accession>X1GWG4</accession>
<feature type="non-terminal residue" evidence="2">
    <location>
        <position position="1"/>
    </location>
</feature>
<dbReference type="EMBL" id="BARU01032888">
    <property type="protein sequence ID" value="GAH62276.1"/>
    <property type="molecule type" value="Genomic_DNA"/>
</dbReference>
<feature type="transmembrane region" description="Helical" evidence="1">
    <location>
        <begin position="40"/>
        <end position="64"/>
    </location>
</feature>
<feature type="transmembrane region" description="Helical" evidence="1">
    <location>
        <begin position="12"/>
        <end position="28"/>
    </location>
</feature>